<feature type="region of interest" description="Disordered" evidence="2">
    <location>
        <begin position="1"/>
        <end position="63"/>
    </location>
</feature>
<evidence type="ECO:0000256" key="1">
    <source>
        <dbReference type="ARBA" id="ARBA00022729"/>
    </source>
</evidence>
<organism evidence="4 5">
    <name type="scientific">Arthrobacter ginkgonis</name>
    <dbReference type="NCBI Taxonomy" id="1630594"/>
    <lineage>
        <taxon>Bacteria</taxon>
        <taxon>Bacillati</taxon>
        <taxon>Actinomycetota</taxon>
        <taxon>Actinomycetes</taxon>
        <taxon>Micrococcales</taxon>
        <taxon>Micrococcaceae</taxon>
        <taxon>Arthrobacter</taxon>
    </lineage>
</organism>
<evidence type="ECO:0000256" key="2">
    <source>
        <dbReference type="SAM" id="MobiDB-lite"/>
    </source>
</evidence>
<dbReference type="InterPro" id="IPR050570">
    <property type="entry name" value="Cell_wall_metabolism_enzyme"/>
</dbReference>
<dbReference type="PANTHER" id="PTHR21666">
    <property type="entry name" value="PEPTIDASE-RELATED"/>
    <property type="match status" value="1"/>
</dbReference>
<sequence>MVPAAPAVIPARPGAAPAAPPAAPAAPNAAAPAVPQRPRGESRRAAQPEVRPAVPTMDPDAAGYVGRRFSTSMRYSVRNPETLPDPALELPQLPEADLPAQSAEAPASPAPGEPGNVIAFPQRFQRDTLGLSHKIAAVAAVSGLALAAAYPALGDAAEDRVAKASAAVADVTVPAADGYAVERTALTSTFSKDQQLTELMSAAGGDVTKVETAGVLAQPLADVRVTSRFGVRPDPWGGSGTVTHIGQDYGVECGTEVKAAAAGTVVQAGWAGHSGNRVVIDHGNGLQTTYNHNTSLKVSVGAKVKRGDVVSLSGTTGNSTGCHLHFEVLINGKAVDPAGWL</sequence>
<keyword evidence="1" id="KW-0732">Signal</keyword>
<dbReference type="Proteomes" id="UP001500752">
    <property type="component" value="Unassembled WGS sequence"/>
</dbReference>
<reference evidence="5" key="1">
    <citation type="journal article" date="2019" name="Int. J. Syst. Evol. Microbiol.">
        <title>The Global Catalogue of Microorganisms (GCM) 10K type strain sequencing project: providing services to taxonomists for standard genome sequencing and annotation.</title>
        <authorList>
            <consortium name="The Broad Institute Genomics Platform"/>
            <consortium name="The Broad Institute Genome Sequencing Center for Infectious Disease"/>
            <person name="Wu L."/>
            <person name="Ma J."/>
        </authorList>
    </citation>
    <scope>NUCLEOTIDE SEQUENCE [LARGE SCALE GENOMIC DNA]</scope>
    <source>
        <strain evidence="5">JCM 30742</strain>
    </source>
</reference>
<dbReference type="CDD" id="cd12797">
    <property type="entry name" value="M23_peptidase"/>
    <property type="match status" value="1"/>
</dbReference>
<comment type="caution">
    <text evidence="4">The sequence shown here is derived from an EMBL/GenBank/DDBJ whole genome shotgun (WGS) entry which is preliminary data.</text>
</comment>
<dbReference type="InterPro" id="IPR016047">
    <property type="entry name" value="M23ase_b-sheet_dom"/>
</dbReference>
<dbReference type="SUPFAM" id="SSF51261">
    <property type="entry name" value="Duplicated hybrid motif"/>
    <property type="match status" value="1"/>
</dbReference>
<feature type="compositionally biased region" description="Low complexity" evidence="2">
    <location>
        <begin position="25"/>
        <end position="37"/>
    </location>
</feature>
<dbReference type="Gene3D" id="2.70.70.10">
    <property type="entry name" value="Glucose Permease (Domain IIA)"/>
    <property type="match status" value="1"/>
</dbReference>
<feature type="compositionally biased region" description="Low complexity" evidence="2">
    <location>
        <begin position="1"/>
        <end position="17"/>
    </location>
</feature>
<dbReference type="InterPro" id="IPR011055">
    <property type="entry name" value="Dup_hybrid_motif"/>
</dbReference>
<feature type="domain" description="M23ase beta-sheet core" evidence="3">
    <location>
        <begin position="244"/>
        <end position="337"/>
    </location>
</feature>
<evidence type="ECO:0000259" key="3">
    <source>
        <dbReference type="Pfam" id="PF01551"/>
    </source>
</evidence>
<evidence type="ECO:0000313" key="5">
    <source>
        <dbReference type="Proteomes" id="UP001500752"/>
    </source>
</evidence>
<dbReference type="Pfam" id="PF01551">
    <property type="entry name" value="Peptidase_M23"/>
    <property type="match status" value="1"/>
</dbReference>
<dbReference type="EMBL" id="BAABEO010000035">
    <property type="protein sequence ID" value="GAA3703815.1"/>
    <property type="molecule type" value="Genomic_DNA"/>
</dbReference>
<gene>
    <name evidence="4" type="ORF">GCM10023081_45220</name>
</gene>
<evidence type="ECO:0000313" key="4">
    <source>
        <dbReference type="EMBL" id="GAA3703815.1"/>
    </source>
</evidence>
<accession>A0ABP7DIP5</accession>
<keyword evidence="5" id="KW-1185">Reference proteome</keyword>
<protein>
    <recommendedName>
        <fullName evidence="3">M23ase beta-sheet core domain-containing protein</fullName>
    </recommendedName>
</protein>
<dbReference type="PANTHER" id="PTHR21666:SF289">
    <property type="entry name" value="L-ALA--D-GLU ENDOPEPTIDASE"/>
    <property type="match status" value="1"/>
</dbReference>
<proteinExistence type="predicted"/>
<name>A0ABP7DIP5_9MICC</name>